<evidence type="ECO:0000256" key="1">
    <source>
        <dbReference type="ARBA" id="ARBA00023015"/>
    </source>
</evidence>
<dbReference type="InterPro" id="IPR023187">
    <property type="entry name" value="Tscrpt_reg_MarR-type_CS"/>
</dbReference>
<organism evidence="6 7">
    <name type="scientific">Oxalobacter paraformigenes</name>
    <dbReference type="NCBI Taxonomy" id="556268"/>
    <lineage>
        <taxon>Bacteria</taxon>
        <taxon>Pseudomonadati</taxon>
        <taxon>Pseudomonadota</taxon>
        <taxon>Betaproteobacteria</taxon>
        <taxon>Burkholderiales</taxon>
        <taxon>Oxalobacteraceae</taxon>
        <taxon>Oxalobacter</taxon>
    </lineage>
</organism>
<dbReference type="InterPro" id="IPR000835">
    <property type="entry name" value="HTH_MarR-typ"/>
</dbReference>
<feature type="region of interest" description="Disordered" evidence="4">
    <location>
        <begin position="176"/>
        <end position="195"/>
    </location>
</feature>
<dbReference type="HOGENOM" id="CLU_1325265_0_0_4"/>
<evidence type="ECO:0000256" key="2">
    <source>
        <dbReference type="ARBA" id="ARBA00023125"/>
    </source>
</evidence>
<dbReference type="PROSITE" id="PS01117">
    <property type="entry name" value="HTH_MARR_1"/>
    <property type="match status" value="1"/>
</dbReference>
<dbReference type="eggNOG" id="COG1846">
    <property type="taxonomic scope" value="Bacteria"/>
</dbReference>
<dbReference type="Gene3D" id="1.10.10.10">
    <property type="entry name" value="Winged helix-like DNA-binding domain superfamily/Winged helix DNA-binding domain"/>
    <property type="match status" value="1"/>
</dbReference>
<dbReference type="RefSeq" id="WP_005877079.1">
    <property type="nucleotide sequence ID" value="NZ_CABMNL010000001.1"/>
</dbReference>
<keyword evidence="3" id="KW-0804">Transcription</keyword>
<protein>
    <recommendedName>
        <fullName evidence="5">HTH marR-type domain-containing protein</fullName>
    </recommendedName>
</protein>
<accession>C3X3P0</accession>
<feature type="compositionally biased region" description="Basic and acidic residues" evidence="4">
    <location>
        <begin position="176"/>
        <end position="186"/>
    </location>
</feature>
<dbReference type="GO" id="GO:0003700">
    <property type="term" value="F:DNA-binding transcription factor activity"/>
    <property type="evidence" value="ECO:0007669"/>
    <property type="project" value="InterPro"/>
</dbReference>
<dbReference type="PANTHER" id="PTHR42756">
    <property type="entry name" value="TRANSCRIPTIONAL REGULATOR, MARR"/>
    <property type="match status" value="1"/>
</dbReference>
<dbReference type="Pfam" id="PF12802">
    <property type="entry name" value="MarR_2"/>
    <property type="match status" value="1"/>
</dbReference>
<feature type="domain" description="HTH marR-type" evidence="5">
    <location>
        <begin position="1"/>
        <end position="138"/>
    </location>
</feature>
<evidence type="ECO:0000313" key="7">
    <source>
        <dbReference type="Proteomes" id="UP000003973"/>
    </source>
</evidence>
<keyword evidence="1" id="KW-0805">Transcription regulation</keyword>
<dbReference type="PROSITE" id="PS50995">
    <property type="entry name" value="HTH_MARR_2"/>
    <property type="match status" value="1"/>
</dbReference>
<dbReference type="InterPro" id="IPR011991">
    <property type="entry name" value="ArsR-like_HTH"/>
</dbReference>
<gene>
    <name evidence="6" type="ORF">OFAG_00979</name>
</gene>
<dbReference type="InterPro" id="IPR036388">
    <property type="entry name" value="WH-like_DNA-bd_sf"/>
</dbReference>
<evidence type="ECO:0000259" key="5">
    <source>
        <dbReference type="PROSITE" id="PS50995"/>
    </source>
</evidence>
<evidence type="ECO:0000256" key="3">
    <source>
        <dbReference type="ARBA" id="ARBA00023163"/>
    </source>
</evidence>
<dbReference type="PANTHER" id="PTHR42756:SF1">
    <property type="entry name" value="TRANSCRIPTIONAL REPRESSOR OF EMRAB OPERON"/>
    <property type="match status" value="1"/>
</dbReference>
<dbReference type="SMART" id="SM00347">
    <property type="entry name" value="HTH_MARR"/>
    <property type="match status" value="1"/>
</dbReference>
<dbReference type="EMBL" id="ACDP02000020">
    <property type="protein sequence ID" value="EEO27826.1"/>
    <property type="molecule type" value="Genomic_DNA"/>
</dbReference>
<dbReference type="GO" id="GO:0003677">
    <property type="term" value="F:DNA binding"/>
    <property type="evidence" value="ECO:0007669"/>
    <property type="project" value="UniProtKB-KW"/>
</dbReference>
<keyword evidence="2" id="KW-0238">DNA-binding</keyword>
<evidence type="ECO:0000313" key="6">
    <source>
        <dbReference type="EMBL" id="EEO27826.1"/>
    </source>
</evidence>
<reference evidence="6" key="1">
    <citation type="submission" date="2011-10" db="EMBL/GenBank/DDBJ databases">
        <title>The Genome Sequence of Oxalobacter formigenes HOxBLS.</title>
        <authorList>
            <consortium name="The Broad Institute Genome Sequencing Platform"/>
            <person name="Earl A."/>
            <person name="Ward D."/>
            <person name="Feldgarden M."/>
            <person name="Gevers D."/>
            <person name="Allison M.J."/>
            <person name="Humphrey S."/>
            <person name="Young S.K."/>
            <person name="Zeng Q."/>
            <person name="Gargeya S."/>
            <person name="Fitzgerald M."/>
            <person name="Haas B."/>
            <person name="Abouelleil A."/>
            <person name="Alvarado L."/>
            <person name="Arachchi H.M."/>
            <person name="Berlin A."/>
            <person name="Brown A."/>
            <person name="Chapman S.B."/>
            <person name="Chen Z."/>
            <person name="Dunbar C."/>
            <person name="Freedman E."/>
            <person name="Gearin G."/>
            <person name="Goldberg J."/>
            <person name="Griggs A."/>
            <person name="Gujja S."/>
            <person name="Heiman D."/>
            <person name="Howarth C."/>
            <person name="Larson L."/>
            <person name="Lui A."/>
            <person name="MacDonald P.J.P."/>
            <person name="Montmayeur A."/>
            <person name="Murphy C."/>
            <person name="Neiman D."/>
            <person name="Pearson M."/>
            <person name="Priest M."/>
            <person name="Roberts A."/>
            <person name="Saif S."/>
            <person name="Shea T."/>
            <person name="Shenoy N."/>
            <person name="Sisk P."/>
            <person name="Stolte C."/>
            <person name="Sykes S."/>
            <person name="Wortman J."/>
            <person name="Nusbaum C."/>
            <person name="Birren B."/>
        </authorList>
    </citation>
    <scope>NUCLEOTIDE SEQUENCE [LARGE SCALE GENOMIC DNA]</scope>
    <source>
        <strain evidence="6">HOxBLS</strain>
    </source>
</reference>
<dbReference type="PRINTS" id="PR00598">
    <property type="entry name" value="HTHMARR"/>
</dbReference>
<proteinExistence type="predicted"/>
<name>C3X3P0_9BURK</name>
<dbReference type="CDD" id="cd00090">
    <property type="entry name" value="HTH_ARSR"/>
    <property type="match status" value="1"/>
</dbReference>
<dbReference type="Proteomes" id="UP000003973">
    <property type="component" value="Unassembled WGS sequence"/>
</dbReference>
<dbReference type="InterPro" id="IPR036390">
    <property type="entry name" value="WH_DNA-bd_sf"/>
</dbReference>
<comment type="caution">
    <text evidence="6">The sequence shown here is derived from an EMBL/GenBank/DDBJ whole genome shotgun (WGS) entry which is preliminary data.</text>
</comment>
<dbReference type="SUPFAM" id="SSF46785">
    <property type="entry name" value="Winged helix' DNA-binding domain"/>
    <property type="match status" value="1"/>
</dbReference>
<dbReference type="AlphaFoldDB" id="C3X3P0"/>
<sequence length="207" mass="22550">MQDREAMDIFGNLRLCFTLLHRGGERRRHCHGGFRGRGRMLAFLREHPGISQREMAESLGIRPPSASELLERLAAGGLVERRVNEADRRSLQVFLTEKGAKLADHVGRNRQREAAELLEGFSEAERAQLARLLEKLAVSLKKQTAFAGGDEEGEPGHGGACGCGGHGGCFSHAAGEEREADGPEGNRRRHGCGCGGMRGKRRGNMAI</sequence>
<evidence type="ECO:0000256" key="4">
    <source>
        <dbReference type="SAM" id="MobiDB-lite"/>
    </source>
</evidence>
<keyword evidence="7" id="KW-1185">Reference proteome</keyword>